<dbReference type="EnsemblPlants" id="OGLUM11G12740.1">
    <property type="protein sequence ID" value="OGLUM11G12740.1"/>
    <property type="gene ID" value="OGLUM11G12740"/>
</dbReference>
<feature type="region of interest" description="Disordered" evidence="1">
    <location>
        <begin position="102"/>
        <end position="157"/>
    </location>
</feature>
<reference evidence="2" key="1">
    <citation type="submission" date="2015-04" db="UniProtKB">
        <authorList>
            <consortium name="EnsemblPlants"/>
        </authorList>
    </citation>
    <scope>IDENTIFICATION</scope>
</reference>
<dbReference type="InterPro" id="IPR009500">
    <property type="entry name" value="DUF1118"/>
</dbReference>
<keyword evidence="3" id="KW-1185">Reference proteome</keyword>
<feature type="compositionally biased region" description="Gly residues" evidence="1">
    <location>
        <begin position="108"/>
        <end position="125"/>
    </location>
</feature>
<reference evidence="2" key="2">
    <citation type="submission" date="2018-05" db="EMBL/GenBank/DDBJ databases">
        <title>OgluRS3 (Oryza glumaepatula Reference Sequence Version 3).</title>
        <authorList>
            <person name="Zhang J."/>
            <person name="Kudrna D."/>
            <person name="Lee S."/>
            <person name="Talag J."/>
            <person name="Welchert J."/>
            <person name="Wing R.A."/>
        </authorList>
    </citation>
    <scope>NUCLEOTIDE SEQUENCE [LARGE SCALE GENOMIC DNA]</scope>
</reference>
<evidence type="ECO:0000313" key="3">
    <source>
        <dbReference type="Proteomes" id="UP000026961"/>
    </source>
</evidence>
<dbReference type="Pfam" id="PF06549">
    <property type="entry name" value="DUF1118"/>
    <property type="match status" value="1"/>
</dbReference>
<organism evidence="2">
    <name type="scientific">Oryza glumipatula</name>
    <dbReference type="NCBI Taxonomy" id="40148"/>
    <lineage>
        <taxon>Eukaryota</taxon>
        <taxon>Viridiplantae</taxon>
        <taxon>Streptophyta</taxon>
        <taxon>Embryophyta</taxon>
        <taxon>Tracheophyta</taxon>
        <taxon>Spermatophyta</taxon>
        <taxon>Magnoliopsida</taxon>
        <taxon>Liliopsida</taxon>
        <taxon>Poales</taxon>
        <taxon>Poaceae</taxon>
        <taxon>BOP clade</taxon>
        <taxon>Oryzoideae</taxon>
        <taxon>Oryzeae</taxon>
        <taxon>Oryzinae</taxon>
        <taxon>Oryza</taxon>
    </lineage>
</organism>
<dbReference type="AlphaFoldDB" id="A0A0E0BIY9"/>
<dbReference type="STRING" id="40148.A0A0E0BIY9"/>
<name>A0A0E0BIY9_9ORYZ</name>
<proteinExistence type="predicted"/>
<dbReference type="Gramene" id="OGLUM11G12740.1">
    <property type="protein sequence ID" value="OGLUM11G12740.1"/>
    <property type="gene ID" value="OGLUM11G12740"/>
</dbReference>
<sequence>MATRSPPPAQEGSIELAEQRRAAVQGTTVYFPLGEPGPRQMTSWKAAAPPVKLLMNVEKLRLLTKAGTTVLLSAAERAGLSLSAVEWLGLLCKAEELEIEERERASEAGGGPARTGAGRAGGQAAGDGMAARSTRDGRRLVVGSGRRRTATGSVAAL</sequence>
<dbReference type="Proteomes" id="UP000026961">
    <property type="component" value="Chromosome 11"/>
</dbReference>
<accession>A0A0E0BIY9</accession>
<protein>
    <submittedName>
        <fullName evidence="2">Uncharacterized protein</fullName>
    </submittedName>
</protein>
<dbReference type="HOGENOM" id="CLU_1680636_0_0_1"/>
<evidence type="ECO:0000313" key="2">
    <source>
        <dbReference type="EnsemblPlants" id="OGLUM11G12740.1"/>
    </source>
</evidence>
<evidence type="ECO:0000256" key="1">
    <source>
        <dbReference type="SAM" id="MobiDB-lite"/>
    </source>
</evidence>